<feature type="region of interest" description="Disordered" evidence="1">
    <location>
        <begin position="684"/>
        <end position="705"/>
    </location>
</feature>
<accession>A0A507B3X3</accession>
<gene>
    <name evidence="3" type="ORF">E0L32_005235</name>
</gene>
<keyword evidence="4" id="KW-1185">Reference proteome</keyword>
<evidence type="ECO:0000256" key="1">
    <source>
        <dbReference type="SAM" id="MobiDB-lite"/>
    </source>
</evidence>
<name>A0A507B3X3_9PEZI</name>
<dbReference type="InParanoid" id="A0A507B3X3"/>
<dbReference type="EMBL" id="SKBQ01000027">
    <property type="protein sequence ID" value="TPX14543.1"/>
    <property type="molecule type" value="Genomic_DNA"/>
</dbReference>
<keyword evidence="2" id="KW-0812">Transmembrane</keyword>
<evidence type="ECO:0000256" key="2">
    <source>
        <dbReference type="SAM" id="Phobius"/>
    </source>
</evidence>
<comment type="caution">
    <text evidence="3">The sequence shown here is derived from an EMBL/GenBank/DDBJ whole genome shotgun (WGS) entry which is preliminary data.</text>
</comment>
<feature type="transmembrane region" description="Helical" evidence="2">
    <location>
        <begin position="36"/>
        <end position="59"/>
    </location>
</feature>
<reference evidence="3 4" key="1">
    <citation type="submission" date="2019-06" db="EMBL/GenBank/DDBJ databases">
        <title>Draft genome sequence of the filamentous fungus Phialemoniopsis curvata isolated from diesel fuel.</title>
        <authorList>
            <person name="Varaljay V.A."/>
            <person name="Lyon W.J."/>
            <person name="Crouch A.L."/>
            <person name="Drake C.E."/>
            <person name="Hollomon J.M."/>
            <person name="Nadeau L.J."/>
            <person name="Nunn H.S."/>
            <person name="Stevenson B.S."/>
            <person name="Bojanowski C.L."/>
            <person name="Crookes-Goodson W.J."/>
        </authorList>
    </citation>
    <scope>NUCLEOTIDE SEQUENCE [LARGE SCALE GENOMIC DNA]</scope>
    <source>
        <strain evidence="3 4">D216</strain>
    </source>
</reference>
<feature type="transmembrane region" description="Helical" evidence="2">
    <location>
        <begin position="595"/>
        <end position="619"/>
    </location>
</feature>
<keyword evidence="2" id="KW-0472">Membrane</keyword>
<feature type="region of interest" description="Disordered" evidence="1">
    <location>
        <begin position="818"/>
        <end position="841"/>
    </location>
</feature>
<organism evidence="3 4">
    <name type="scientific">Thyridium curvatum</name>
    <dbReference type="NCBI Taxonomy" id="1093900"/>
    <lineage>
        <taxon>Eukaryota</taxon>
        <taxon>Fungi</taxon>
        <taxon>Dikarya</taxon>
        <taxon>Ascomycota</taxon>
        <taxon>Pezizomycotina</taxon>
        <taxon>Sordariomycetes</taxon>
        <taxon>Sordariomycetidae</taxon>
        <taxon>Thyridiales</taxon>
        <taxon>Thyridiaceae</taxon>
        <taxon>Thyridium</taxon>
    </lineage>
</organism>
<evidence type="ECO:0000313" key="3">
    <source>
        <dbReference type="EMBL" id="TPX14543.1"/>
    </source>
</evidence>
<feature type="transmembrane region" description="Helical" evidence="2">
    <location>
        <begin position="153"/>
        <end position="173"/>
    </location>
</feature>
<feature type="region of interest" description="Disordered" evidence="1">
    <location>
        <begin position="905"/>
        <end position="924"/>
    </location>
</feature>
<dbReference type="AlphaFoldDB" id="A0A507B3X3"/>
<feature type="transmembrane region" description="Helical" evidence="2">
    <location>
        <begin position="94"/>
        <end position="115"/>
    </location>
</feature>
<protein>
    <submittedName>
        <fullName evidence="3">Uncharacterized protein</fullName>
    </submittedName>
</protein>
<dbReference type="OrthoDB" id="5381672at2759"/>
<dbReference type="RefSeq" id="XP_030996254.1">
    <property type="nucleotide sequence ID" value="XM_031139734.1"/>
</dbReference>
<sequence>MDKKAGMESPYQAILTTPSTHPLHKHIPPVRRYRKAAYISLAYIVLLVVPWALTCCLWYRPDAIIRPQRRHFYGTWTQQDYDDAWTRSAAATKIAAALINLTGVLGIPVVVALLARAAVVASMRRRPGQKLNARQLFSLADGHWFSRKRDKPVSWFLLGLALIVTPSLQGALLETGTREFPPPVDDDVSFDVDTGTTLVGYDPSPAVLDALSLAPVLATLRQKLINGGREELQRYVWFFGQSQPREPLQSQSGYTLREILTRINGNGEGADFGVSSVPWGVETGTSQYHALGMTSYATCAPIDRTAFPEPCPGPHPFTTQLDFPTAGGLRVCVPGDFSRALWENNLKKQDVEEELFVDVSYGPTSSLQRFTTRCTAKSSRGYIKVGSEGKPTIQAAFVDSLPDQERRRIYNPASKNKDPSSYVQPSYPDPFNSLPLNASGPLMMASIALFGNQSIIALARNQTAETFGDALVRACEDDMVPFSRLGAAFSDSAPAKACAGLAAARSGPSSPDSRLLSSMAFEAVNATVAPFAGDARRGASLLDLATLFANEAYLTTAASGQVGDGAVVSRSFATPARAVFRQPGVRLFVPRMSTVALAAISALVGLQVALIAVLLWYVYSVPTWTERLDALAVARLALQMPELSPLSRLGLSCVDKACRSRGLEPLESVDALVGVAVAAVGPDQEKGGYRSETAPTTSGAASTGAHTKEVTLAVGGEGNPFNTGLQASAPLISLPLSHSHPFHLGKRNITTTPFHSSLRTLPPNNPKELRPLLILQNLMRDDPDPQPLHPAHRLPRPEPGPVHPPFLLPQPLLVNGAPHLPGREVGQEVTPGAQPTGDPAQQGLLLGARQVDDAVEGEHGVEGGRREGQRHHVALEPGDPVARTPDVGPAEAHLLRREVVGRDARARQGRHQVPRDGHAGAAPELQERELPRLAVVTVTVTVTGEHEVEQLLQVGHAFRRVVDRPGVVLDGDGVVRLLEAGLEVLRRLGVVVAVGGGVRHVSDSCPRDDPAGSGGACAGWGLRKVWCELVSDQWGSFGSSLAVFADEAFDLPDKPGEGDGPACLYT</sequence>
<dbReference type="Proteomes" id="UP000319257">
    <property type="component" value="Unassembled WGS sequence"/>
</dbReference>
<proteinExistence type="predicted"/>
<keyword evidence="2" id="KW-1133">Transmembrane helix</keyword>
<feature type="compositionally biased region" description="Low complexity" evidence="1">
    <location>
        <begin position="693"/>
        <end position="705"/>
    </location>
</feature>
<evidence type="ECO:0000313" key="4">
    <source>
        <dbReference type="Proteomes" id="UP000319257"/>
    </source>
</evidence>
<dbReference type="GeneID" id="41972682"/>